<comment type="caution">
    <text evidence="8">The sequence shown here is derived from an EMBL/GenBank/DDBJ whole genome shotgun (WGS) entry which is preliminary data.</text>
</comment>
<evidence type="ECO:0000256" key="5">
    <source>
        <dbReference type="ARBA" id="ARBA00023277"/>
    </source>
</evidence>
<dbReference type="PRINTS" id="PR00079">
    <property type="entry name" value="G6PDHDRGNASE"/>
</dbReference>
<dbReference type="Pfam" id="PF00479">
    <property type="entry name" value="G6PD_N"/>
    <property type="match status" value="1"/>
</dbReference>
<name>A0A4Q9KKG1_PROTD</name>
<accession>A0A4Q9KKG1</accession>
<keyword evidence="2" id="KW-0313">Glucose metabolism</keyword>
<evidence type="ECO:0000313" key="8">
    <source>
        <dbReference type="EMBL" id="TBT94943.1"/>
    </source>
</evidence>
<evidence type="ECO:0000256" key="2">
    <source>
        <dbReference type="ARBA" id="ARBA00022526"/>
    </source>
</evidence>
<keyword evidence="4 8" id="KW-0560">Oxidoreductase</keyword>
<dbReference type="InterPro" id="IPR001282">
    <property type="entry name" value="G6P_DH"/>
</dbReference>
<evidence type="ECO:0000256" key="1">
    <source>
        <dbReference type="ARBA" id="ARBA00004937"/>
    </source>
</evidence>
<dbReference type="InterPro" id="IPR022674">
    <property type="entry name" value="G6P_DH_NAD-bd"/>
</dbReference>
<dbReference type="GO" id="GO:0005829">
    <property type="term" value="C:cytosol"/>
    <property type="evidence" value="ECO:0007669"/>
    <property type="project" value="TreeGrafter"/>
</dbReference>
<evidence type="ECO:0000313" key="9">
    <source>
        <dbReference type="Proteomes" id="UP000291933"/>
    </source>
</evidence>
<dbReference type="InterPro" id="IPR022675">
    <property type="entry name" value="G6P_DH_C"/>
</dbReference>
<dbReference type="GO" id="GO:0050661">
    <property type="term" value="F:NADP binding"/>
    <property type="evidence" value="ECO:0007669"/>
    <property type="project" value="InterPro"/>
</dbReference>
<evidence type="ECO:0000256" key="4">
    <source>
        <dbReference type="ARBA" id="ARBA00023002"/>
    </source>
</evidence>
<dbReference type="EMBL" id="SDMR01000008">
    <property type="protein sequence ID" value="TBT94943.1"/>
    <property type="molecule type" value="Genomic_DNA"/>
</dbReference>
<keyword evidence="5" id="KW-0119">Carbohydrate metabolism</keyword>
<evidence type="ECO:0000256" key="3">
    <source>
        <dbReference type="ARBA" id="ARBA00022857"/>
    </source>
</evidence>
<dbReference type="Pfam" id="PF02781">
    <property type="entry name" value="G6PD_C"/>
    <property type="match status" value="1"/>
</dbReference>
<keyword evidence="3" id="KW-0521">NADP</keyword>
<dbReference type="NCBIfam" id="NF009492">
    <property type="entry name" value="PRK12853.1-3"/>
    <property type="match status" value="1"/>
</dbReference>
<dbReference type="PANTHER" id="PTHR23429:SF0">
    <property type="entry name" value="GLUCOSE-6-PHOSPHATE 1-DEHYDROGENASE"/>
    <property type="match status" value="1"/>
</dbReference>
<organism evidence="8 9">
    <name type="scientific">Propioniciclava tarda</name>
    <dbReference type="NCBI Taxonomy" id="433330"/>
    <lineage>
        <taxon>Bacteria</taxon>
        <taxon>Bacillati</taxon>
        <taxon>Actinomycetota</taxon>
        <taxon>Actinomycetes</taxon>
        <taxon>Propionibacteriales</taxon>
        <taxon>Propionibacteriaceae</taxon>
        <taxon>Propioniciclava</taxon>
    </lineage>
</organism>
<dbReference type="InterPro" id="IPR036291">
    <property type="entry name" value="NAD(P)-bd_dom_sf"/>
</dbReference>
<dbReference type="PANTHER" id="PTHR23429">
    <property type="entry name" value="GLUCOSE-6-PHOSPHATE 1-DEHYDROGENASE G6PD"/>
    <property type="match status" value="1"/>
</dbReference>
<feature type="domain" description="Glucose-6-phosphate dehydrogenase C-terminal" evidence="7">
    <location>
        <begin position="205"/>
        <end position="479"/>
    </location>
</feature>
<reference evidence="8 9" key="1">
    <citation type="submission" date="2019-01" db="EMBL/GenBank/DDBJ databases">
        <title>Lactibacter flavus gen. nov., sp. nov., a novel bacterium of the family Propionibacteriaceae isolated from raw milk and dairy products.</title>
        <authorList>
            <person name="Huptas C."/>
            <person name="Wenning M."/>
            <person name="Breitenwieser F."/>
            <person name="Doll E."/>
            <person name="Von Neubeck M."/>
            <person name="Busse H.-J."/>
            <person name="Scherer S."/>
        </authorList>
    </citation>
    <scope>NUCLEOTIDE SEQUENCE [LARGE SCALE GENOMIC DNA]</scope>
    <source>
        <strain evidence="8 9">DSM 22130</strain>
    </source>
</reference>
<comment type="pathway">
    <text evidence="1">Carbohydrate degradation; pentose phosphate pathway; D-ribulose 5-phosphate from D-glucose 6-phosphate (oxidative stage): step 1/3.</text>
</comment>
<keyword evidence="9" id="KW-1185">Reference proteome</keyword>
<proteinExistence type="predicted"/>
<dbReference type="GO" id="GO:0004345">
    <property type="term" value="F:glucose-6-phosphate dehydrogenase activity"/>
    <property type="evidence" value="ECO:0007669"/>
    <property type="project" value="UniProtKB-EC"/>
</dbReference>
<dbReference type="OrthoDB" id="9802739at2"/>
<dbReference type="PIRSF" id="PIRSF000110">
    <property type="entry name" value="G6PD"/>
    <property type="match status" value="1"/>
</dbReference>
<dbReference type="Gene3D" id="3.40.50.720">
    <property type="entry name" value="NAD(P)-binding Rossmann-like Domain"/>
    <property type="match status" value="1"/>
</dbReference>
<gene>
    <name evidence="8" type="ORF">ET996_07975</name>
</gene>
<feature type="domain" description="Glucose-6-phosphate dehydrogenase NAD-binding" evidence="6">
    <location>
        <begin position="36"/>
        <end position="201"/>
    </location>
</feature>
<dbReference type="Gene3D" id="3.30.360.10">
    <property type="entry name" value="Dihydrodipicolinate Reductase, domain 2"/>
    <property type="match status" value="1"/>
</dbReference>
<evidence type="ECO:0000259" key="7">
    <source>
        <dbReference type="Pfam" id="PF02781"/>
    </source>
</evidence>
<dbReference type="EC" id="1.1.1.49" evidence="8"/>
<dbReference type="GO" id="GO:0006006">
    <property type="term" value="P:glucose metabolic process"/>
    <property type="evidence" value="ECO:0007669"/>
    <property type="project" value="UniProtKB-KW"/>
</dbReference>
<dbReference type="SUPFAM" id="SSF55347">
    <property type="entry name" value="Glyceraldehyde-3-phosphate dehydrogenase-like, C-terminal domain"/>
    <property type="match status" value="1"/>
</dbReference>
<protein>
    <submittedName>
        <fullName evidence="8">Glucose-6-phosphate dehydrogenase</fullName>
        <ecNumber evidence="8">1.1.1.49</ecNumber>
    </submittedName>
</protein>
<dbReference type="GO" id="GO:0009051">
    <property type="term" value="P:pentose-phosphate shunt, oxidative branch"/>
    <property type="evidence" value="ECO:0007669"/>
    <property type="project" value="TreeGrafter"/>
</dbReference>
<dbReference type="Proteomes" id="UP000291933">
    <property type="component" value="Unassembled WGS sequence"/>
</dbReference>
<dbReference type="AlphaFoldDB" id="A0A4Q9KKG1"/>
<dbReference type="SUPFAM" id="SSF51735">
    <property type="entry name" value="NAD(P)-binding Rossmann-fold domains"/>
    <property type="match status" value="1"/>
</dbReference>
<evidence type="ECO:0000259" key="6">
    <source>
        <dbReference type="Pfam" id="PF00479"/>
    </source>
</evidence>
<sequence length="482" mass="52207">MARARRPVLNDLVTDLANVPAASTTAPGAAQEVTLVIFGASGDLTHRLLLPGLGTLLNSTGRFAVTVIGAAMDDVSDDAWKQLVRDALTEAKTKPARIEEIVARTRYVKIDVTDPQAIGPFVSTLPPNSVLYFALPPAVTIKACQALVGVTLPEGLRLGLEKPFGTSGSTAHDFNTLLAKLVPERQIFRIDHFLGKATVLNLLGLRFTNRIFEPVWNGENIESVAIVVDEVLALEGRAGYYDRNGALRDMIQSHLLLVMALFAMEEVASIDEREVRDLVAHTLRATSLWTGDPVTSSRRARYTAGHIGDREVPDYTAEDGVDPARNTETLAEVDLRVNNARWAGVKFTLRSGKALGDERNGITAIFKPVAHVPVGFKGEAPRNVLSIGIKPQTIALQLSTNGAGDKFDLEETVLSTDLDDSPLRPYGEILEFIFEGNPILSVRGDVAEECWRIVGPVLDAWASGAVPMSTYRAGWAGPTDWV</sequence>